<evidence type="ECO:0000313" key="2">
    <source>
        <dbReference type="EnsemblMetazoa" id="PHUM321900-PA"/>
    </source>
</evidence>
<dbReference type="EMBL" id="AAZO01003738">
    <property type="status" value="NOT_ANNOTATED_CDS"/>
    <property type="molecule type" value="Genomic_DNA"/>
</dbReference>
<evidence type="ECO:0000313" key="3">
    <source>
        <dbReference type="Proteomes" id="UP000009046"/>
    </source>
</evidence>
<reference evidence="2" key="3">
    <citation type="submission" date="2021-02" db="UniProtKB">
        <authorList>
            <consortium name="EnsemblMetazoa"/>
        </authorList>
    </citation>
    <scope>IDENTIFICATION</scope>
    <source>
        <strain evidence="2">USDA</strain>
    </source>
</reference>
<dbReference type="OrthoDB" id="7447462at2759"/>
<evidence type="ECO:0000313" key="1">
    <source>
        <dbReference type="EMBL" id="EEB14741.1"/>
    </source>
</evidence>
<accession>E0VMY5</accession>
<keyword evidence="3" id="KW-1185">Reference proteome</keyword>
<dbReference type="EnsemblMetazoa" id="PHUM321900-RA">
    <property type="protein sequence ID" value="PHUM321900-PA"/>
    <property type="gene ID" value="PHUM321900"/>
</dbReference>
<gene>
    <name evidence="2" type="primary">8236151</name>
    <name evidence="1" type="ORF">Phum_PHUM321900</name>
</gene>
<reference evidence="1" key="2">
    <citation type="submission" date="2007-04" db="EMBL/GenBank/DDBJ databases">
        <title>The genome of the human body louse.</title>
        <authorList>
            <consortium name="The Human Body Louse Genome Consortium"/>
            <person name="Kirkness E."/>
            <person name="Walenz B."/>
            <person name="Hass B."/>
            <person name="Bruggner R."/>
            <person name="Strausberg R."/>
        </authorList>
    </citation>
    <scope>NUCLEOTIDE SEQUENCE</scope>
    <source>
        <strain evidence="1">USDA</strain>
    </source>
</reference>
<dbReference type="Proteomes" id="UP000009046">
    <property type="component" value="Unassembled WGS sequence"/>
</dbReference>
<dbReference type="VEuPathDB" id="VectorBase:PHUM321900"/>
<reference evidence="1" key="1">
    <citation type="submission" date="2007-04" db="EMBL/GenBank/DDBJ databases">
        <title>Annotation of Pediculus humanus corporis strain USDA.</title>
        <authorList>
            <person name="Kirkness E."/>
            <person name="Hannick L."/>
            <person name="Hass B."/>
            <person name="Bruggner R."/>
            <person name="Lawson D."/>
            <person name="Bidwell S."/>
            <person name="Joardar V."/>
            <person name="Caler E."/>
            <person name="Walenz B."/>
            <person name="Inman J."/>
            <person name="Schobel S."/>
            <person name="Galinsky K."/>
            <person name="Amedeo P."/>
            <person name="Strausberg R."/>
        </authorList>
    </citation>
    <scope>NUCLEOTIDE SEQUENCE</scope>
    <source>
        <strain evidence="1">USDA</strain>
    </source>
</reference>
<dbReference type="HOGENOM" id="CLU_2280734_0_0_1"/>
<dbReference type="KEGG" id="phu:Phum_PHUM321900"/>
<sequence>MPTKPFPSSLRSHYATRIYPQIYPPPSPPLRATLAEKEVNALKEQLTTAKNQTKLDSGEQQLLSNKMADCEQQTLELISRNNFEGELASKDKEVIKKSSLLL</sequence>
<organism>
    <name type="scientific">Pediculus humanus subsp. corporis</name>
    <name type="common">Body louse</name>
    <dbReference type="NCBI Taxonomy" id="121224"/>
    <lineage>
        <taxon>Eukaryota</taxon>
        <taxon>Metazoa</taxon>
        <taxon>Ecdysozoa</taxon>
        <taxon>Arthropoda</taxon>
        <taxon>Hexapoda</taxon>
        <taxon>Insecta</taxon>
        <taxon>Pterygota</taxon>
        <taxon>Neoptera</taxon>
        <taxon>Paraneoptera</taxon>
        <taxon>Psocodea</taxon>
        <taxon>Troctomorpha</taxon>
        <taxon>Phthiraptera</taxon>
        <taxon>Anoplura</taxon>
        <taxon>Pediculidae</taxon>
        <taxon>Pediculus</taxon>
    </lineage>
</organism>
<dbReference type="GeneID" id="8236151"/>
<proteinExistence type="predicted"/>
<dbReference type="RefSeq" id="XP_002427479.1">
    <property type="nucleotide sequence ID" value="XM_002427434.1"/>
</dbReference>
<protein>
    <submittedName>
        <fullName evidence="1 2">Uncharacterized protein</fullName>
    </submittedName>
</protein>
<name>E0VMY5_PEDHC</name>
<dbReference type="InParanoid" id="E0VMY5"/>
<dbReference type="AlphaFoldDB" id="E0VMY5"/>
<dbReference type="CTD" id="8236151"/>
<dbReference type="EMBL" id="DS235331">
    <property type="protein sequence ID" value="EEB14741.1"/>
    <property type="molecule type" value="Genomic_DNA"/>
</dbReference>